<keyword evidence="7" id="KW-1185">Reference proteome</keyword>
<evidence type="ECO:0000256" key="1">
    <source>
        <dbReference type="SAM" id="Phobius"/>
    </source>
</evidence>
<evidence type="ECO:0000313" key="6">
    <source>
        <dbReference type="Proteomes" id="UP000032061"/>
    </source>
</evidence>
<dbReference type="PANTHER" id="PTHR30273:SF2">
    <property type="entry name" value="PROTEIN FECR"/>
    <property type="match status" value="1"/>
</dbReference>
<dbReference type="InterPro" id="IPR012373">
    <property type="entry name" value="Ferrdict_sens_TM"/>
</dbReference>
<keyword evidence="1" id="KW-0812">Transmembrane</keyword>
<feature type="transmembrane region" description="Helical" evidence="1">
    <location>
        <begin position="84"/>
        <end position="101"/>
    </location>
</feature>
<reference evidence="4 6" key="1">
    <citation type="submission" date="2015-01" db="EMBL/GenBank/DDBJ databases">
        <title>Genome of Flavobacterium hibernum DSM 12611.</title>
        <authorList>
            <person name="Stropko S.J."/>
            <person name="Pipes S.E."/>
            <person name="Newman J.D."/>
        </authorList>
    </citation>
    <scope>NUCLEOTIDE SEQUENCE [LARGE SCALE GENOMIC DNA]</scope>
    <source>
        <strain evidence="4 6">DSM 12611</strain>
    </source>
</reference>
<dbReference type="OrthoDB" id="651134at2"/>
<dbReference type="PANTHER" id="PTHR30273">
    <property type="entry name" value="PERIPLASMIC SIGNAL SENSOR AND SIGMA FACTOR ACTIVATOR FECR-RELATED"/>
    <property type="match status" value="1"/>
</dbReference>
<dbReference type="Pfam" id="PF04773">
    <property type="entry name" value="FecR"/>
    <property type="match status" value="1"/>
</dbReference>
<dbReference type="GO" id="GO:0016989">
    <property type="term" value="F:sigma factor antagonist activity"/>
    <property type="evidence" value="ECO:0007669"/>
    <property type="project" value="TreeGrafter"/>
</dbReference>
<keyword evidence="1" id="KW-0472">Membrane</keyword>
<evidence type="ECO:0000313" key="4">
    <source>
        <dbReference type="EMBL" id="KIO54491.1"/>
    </source>
</evidence>
<evidence type="ECO:0000259" key="2">
    <source>
        <dbReference type="Pfam" id="PF04773"/>
    </source>
</evidence>
<evidence type="ECO:0000313" key="5">
    <source>
        <dbReference type="EMBL" id="OXA84512.1"/>
    </source>
</evidence>
<dbReference type="PIRSF" id="PIRSF018266">
    <property type="entry name" value="FecR"/>
    <property type="match status" value="1"/>
</dbReference>
<dbReference type="RefSeq" id="WP_041515584.1">
    <property type="nucleotide sequence ID" value="NZ_JPRK01000002.1"/>
</dbReference>
<evidence type="ECO:0000313" key="7">
    <source>
        <dbReference type="Proteomes" id="UP000198302"/>
    </source>
</evidence>
<name>A0A0D0F4C1_9FLAO</name>
<gene>
    <name evidence="5" type="ORF">B0A73_19390</name>
    <name evidence="4" type="ORF">IW18_00245</name>
</gene>
<comment type="caution">
    <text evidence="4">The sequence shown here is derived from an EMBL/GenBank/DDBJ whole genome shotgun (WGS) entry which is preliminary data.</text>
</comment>
<reference evidence="5 7" key="2">
    <citation type="submission" date="2016-11" db="EMBL/GenBank/DDBJ databases">
        <title>Whole genomes of Flavobacteriaceae.</title>
        <authorList>
            <person name="Stine C."/>
            <person name="Li C."/>
            <person name="Tadesse D."/>
        </authorList>
    </citation>
    <scope>NUCLEOTIDE SEQUENCE [LARGE SCALE GENOMIC DNA]</scope>
    <source>
        <strain evidence="5 7">ATCC 51468</strain>
    </source>
</reference>
<dbReference type="InterPro" id="IPR032508">
    <property type="entry name" value="FecR_C"/>
</dbReference>
<organism evidence="4 6">
    <name type="scientific">Flavobacterium hibernum</name>
    <dbReference type="NCBI Taxonomy" id="37752"/>
    <lineage>
        <taxon>Bacteria</taxon>
        <taxon>Pseudomonadati</taxon>
        <taxon>Bacteroidota</taxon>
        <taxon>Flavobacteriia</taxon>
        <taxon>Flavobacteriales</taxon>
        <taxon>Flavobacteriaceae</taxon>
        <taxon>Flavobacterium</taxon>
    </lineage>
</organism>
<evidence type="ECO:0008006" key="8">
    <source>
        <dbReference type="Google" id="ProtNLM"/>
    </source>
</evidence>
<keyword evidence="1" id="KW-1133">Transmembrane helix</keyword>
<dbReference type="Pfam" id="PF16344">
    <property type="entry name" value="FecR_C"/>
    <property type="match status" value="1"/>
</dbReference>
<dbReference type="EMBL" id="JPRK01000002">
    <property type="protein sequence ID" value="KIO54491.1"/>
    <property type="molecule type" value="Genomic_DNA"/>
</dbReference>
<dbReference type="STRING" id="37752.IW18_00245"/>
<feature type="domain" description="Protein FecR C-terminal" evidence="3">
    <location>
        <begin position="315"/>
        <end position="382"/>
    </location>
</feature>
<accession>A0A0D0F4C1</accession>
<feature type="domain" description="FecR protein" evidence="2">
    <location>
        <begin position="175"/>
        <end position="267"/>
    </location>
</feature>
<sequence>MTVKKSERLIVKFITNQASQDEIETLTEWLKVEENQIVFKDFVKTNYAIDTVVNTFDSTEVRKQLSERIKKENNVFQKRRFSSYYKYAAILIVALGSFYFYKSSNLFHSKGNVVVPRQDEIVLQLGDESTETVDTSESRNLTDKDGKVIGKQEKNRFIYSKTYASGELVYNTLKIPYGKKFEVQLADGTIIHLNAGTSLRYPVQFLRNQNRQVYLTGEAFFEVAKDKAHPFTVNTQDIDVEVLGTKFNVNSYTEDISTDVVLVEGKVSLYKDKKTAENQVYLTPRLKGSNMRGQQKITTESVNTDYYTAWVKGSLVFKNASFESIIKKLERHYNVTFINKNKELGKEIFNARFDNEPIEVVLKYFSDSYAIDYKIDEDKITIK</sequence>
<dbReference type="InterPro" id="IPR006860">
    <property type="entry name" value="FecR"/>
</dbReference>
<dbReference type="EMBL" id="MUGX01000030">
    <property type="protein sequence ID" value="OXA84512.1"/>
    <property type="molecule type" value="Genomic_DNA"/>
</dbReference>
<dbReference type="AlphaFoldDB" id="A0A0D0F4C1"/>
<dbReference type="Proteomes" id="UP000198302">
    <property type="component" value="Unassembled WGS sequence"/>
</dbReference>
<protein>
    <recommendedName>
        <fullName evidence="8">Iron dicitrate transport regulator FecR</fullName>
    </recommendedName>
</protein>
<evidence type="ECO:0000259" key="3">
    <source>
        <dbReference type="Pfam" id="PF16344"/>
    </source>
</evidence>
<dbReference type="Proteomes" id="UP000032061">
    <property type="component" value="Unassembled WGS sequence"/>
</dbReference>
<proteinExistence type="predicted"/>
<dbReference type="Gene3D" id="3.55.50.30">
    <property type="match status" value="1"/>
</dbReference>
<dbReference type="Gene3D" id="2.60.120.1440">
    <property type="match status" value="1"/>
</dbReference>